<feature type="region of interest" description="Disordered" evidence="1">
    <location>
        <begin position="203"/>
        <end position="230"/>
    </location>
</feature>
<dbReference type="Proteomes" id="UP001221757">
    <property type="component" value="Unassembled WGS sequence"/>
</dbReference>
<organism evidence="2 3">
    <name type="scientific">Mycena rosella</name>
    <name type="common">Pink bonnet</name>
    <name type="synonym">Agaricus rosellus</name>
    <dbReference type="NCBI Taxonomy" id="1033263"/>
    <lineage>
        <taxon>Eukaryota</taxon>
        <taxon>Fungi</taxon>
        <taxon>Dikarya</taxon>
        <taxon>Basidiomycota</taxon>
        <taxon>Agaricomycotina</taxon>
        <taxon>Agaricomycetes</taxon>
        <taxon>Agaricomycetidae</taxon>
        <taxon>Agaricales</taxon>
        <taxon>Marasmiineae</taxon>
        <taxon>Mycenaceae</taxon>
        <taxon>Mycena</taxon>
    </lineage>
</organism>
<evidence type="ECO:0000313" key="3">
    <source>
        <dbReference type="Proteomes" id="UP001221757"/>
    </source>
</evidence>
<name>A0AAD7G5D7_MYCRO</name>
<dbReference type="EMBL" id="JARKIE010000197">
    <property type="protein sequence ID" value="KAJ7668106.1"/>
    <property type="molecule type" value="Genomic_DNA"/>
</dbReference>
<protein>
    <submittedName>
        <fullName evidence="2">Uncharacterized protein</fullName>
    </submittedName>
</protein>
<evidence type="ECO:0000256" key="1">
    <source>
        <dbReference type="SAM" id="MobiDB-lite"/>
    </source>
</evidence>
<keyword evidence="3" id="KW-1185">Reference proteome</keyword>
<dbReference type="AlphaFoldDB" id="A0AAD7G5D7"/>
<dbReference type="InterPro" id="IPR011009">
    <property type="entry name" value="Kinase-like_dom_sf"/>
</dbReference>
<dbReference type="SUPFAM" id="SSF56112">
    <property type="entry name" value="Protein kinase-like (PK-like)"/>
    <property type="match status" value="1"/>
</dbReference>
<accession>A0AAD7G5D7</accession>
<comment type="caution">
    <text evidence="2">The sequence shown here is derived from an EMBL/GenBank/DDBJ whole genome shotgun (WGS) entry which is preliminary data.</text>
</comment>
<gene>
    <name evidence="2" type="ORF">B0H17DRAFT_1142573</name>
</gene>
<evidence type="ECO:0000313" key="2">
    <source>
        <dbReference type="EMBL" id="KAJ7668106.1"/>
    </source>
</evidence>
<sequence>MWGRLLQSRNHFHGTEPLGSSQNINLQEAQIIRTNAVQDRLKLPASGGSRTNAPGTQLTTNLLLQHEHGGGLPGEVKTMVRRAKGKRSYIGANLGSASKRWLNSLFLNDIKADLAQTVNIEWTKATPTPLKDTPSNSPIHLQNVPQMFKHFLRTAKTQPFICLEFYLGHIKEGESLKLNRKNILDMDGDFEFESKMLRSTLVSRSTMDNSRKRSRTELNTSSKGNLAKAATSNVPHSEFYLSTHRGMTIQNRSEITFQKISCITAVSTGTYNLVNTGEVYRGYILDKPFASGRMKHAYNLQLANDEQYVAKRFYKLHKQDADDSVSVQGNKAEIQGELIQLVLGKWFMDAFYRFCQTNKDAVSVDSNIAFADAFLALEIDWPSTSSSIPIITEEDEGVTWLIERKRPSTVYQVQWDLGSSLLSQGPPKCNHLRICPFRFRV</sequence>
<feature type="region of interest" description="Disordered" evidence="1">
    <location>
        <begin position="1"/>
        <end position="20"/>
    </location>
</feature>
<proteinExistence type="predicted"/>
<reference evidence="2" key="1">
    <citation type="submission" date="2023-03" db="EMBL/GenBank/DDBJ databases">
        <title>Massive genome expansion in bonnet fungi (Mycena s.s.) driven by repeated elements and novel gene families across ecological guilds.</title>
        <authorList>
            <consortium name="Lawrence Berkeley National Laboratory"/>
            <person name="Harder C.B."/>
            <person name="Miyauchi S."/>
            <person name="Viragh M."/>
            <person name="Kuo A."/>
            <person name="Thoen E."/>
            <person name="Andreopoulos B."/>
            <person name="Lu D."/>
            <person name="Skrede I."/>
            <person name="Drula E."/>
            <person name="Henrissat B."/>
            <person name="Morin E."/>
            <person name="Kohler A."/>
            <person name="Barry K."/>
            <person name="LaButti K."/>
            <person name="Morin E."/>
            <person name="Salamov A."/>
            <person name="Lipzen A."/>
            <person name="Mereny Z."/>
            <person name="Hegedus B."/>
            <person name="Baldrian P."/>
            <person name="Stursova M."/>
            <person name="Weitz H."/>
            <person name="Taylor A."/>
            <person name="Grigoriev I.V."/>
            <person name="Nagy L.G."/>
            <person name="Martin F."/>
            <person name="Kauserud H."/>
        </authorList>
    </citation>
    <scope>NUCLEOTIDE SEQUENCE</scope>
    <source>
        <strain evidence="2">CBHHK067</strain>
    </source>
</reference>
<feature type="compositionally biased region" description="Polar residues" evidence="1">
    <location>
        <begin position="217"/>
        <end position="230"/>
    </location>
</feature>